<dbReference type="STRING" id="210143.A0A1R3I8N7"/>
<dbReference type="EMBL" id="AWWV01010504">
    <property type="protein sequence ID" value="OMO78955.1"/>
    <property type="molecule type" value="Genomic_DNA"/>
</dbReference>
<dbReference type="Proteomes" id="UP000188268">
    <property type="component" value="Unassembled WGS sequence"/>
</dbReference>
<dbReference type="PROSITE" id="PS50222">
    <property type="entry name" value="EF_HAND_2"/>
    <property type="match status" value="1"/>
</dbReference>
<evidence type="ECO:0000313" key="3">
    <source>
        <dbReference type="EMBL" id="OMO78955.1"/>
    </source>
</evidence>
<dbReference type="GO" id="GO:0005509">
    <property type="term" value="F:calcium ion binding"/>
    <property type="evidence" value="ECO:0007669"/>
    <property type="project" value="InterPro"/>
</dbReference>
<dbReference type="Gramene" id="OMO78955">
    <property type="protein sequence ID" value="OMO78955"/>
    <property type="gene ID" value="CCACVL1_13992"/>
</dbReference>
<reference evidence="3 4" key="1">
    <citation type="submission" date="2013-09" db="EMBL/GenBank/DDBJ databases">
        <title>Corchorus capsularis genome sequencing.</title>
        <authorList>
            <person name="Alam M."/>
            <person name="Haque M.S."/>
            <person name="Islam M.S."/>
            <person name="Emdad E.M."/>
            <person name="Islam M.M."/>
            <person name="Ahmed B."/>
            <person name="Halim A."/>
            <person name="Hossen Q.M.M."/>
            <person name="Hossain M.Z."/>
            <person name="Ahmed R."/>
            <person name="Khan M.M."/>
            <person name="Islam R."/>
            <person name="Rashid M.M."/>
            <person name="Khan S.A."/>
            <person name="Rahman M.S."/>
            <person name="Alam M."/>
        </authorList>
    </citation>
    <scope>NUCLEOTIDE SEQUENCE [LARGE SCALE GENOMIC DNA]</scope>
    <source>
        <strain evidence="4">cv. CVL-1</strain>
        <tissue evidence="3">Whole seedling</tissue>
    </source>
</reference>
<dbReference type="InterPro" id="IPR011992">
    <property type="entry name" value="EF-hand-dom_pair"/>
</dbReference>
<evidence type="ECO:0000256" key="1">
    <source>
        <dbReference type="ARBA" id="ARBA00022837"/>
    </source>
</evidence>
<proteinExistence type="predicted"/>
<dbReference type="PROSITE" id="PS00018">
    <property type="entry name" value="EF_HAND_1"/>
    <property type="match status" value="1"/>
</dbReference>
<dbReference type="InterPro" id="IPR002048">
    <property type="entry name" value="EF_hand_dom"/>
</dbReference>
<comment type="caution">
    <text evidence="3">The sequence shown here is derived from an EMBL/GenBank/DDBJ whole genome shotgun (WGS) entry which is preliminary data.</text>
</comment>
<dbReference type="OMA" id="VEYVWQC"/>
<dbReference type="OrthoDB" id="26525at2759"/>
<accession>A0A1R3I8N7</accession>
<organism evidence="3 4">
    <name type="scientific">Corchorus capsularis</name>
    <name type="common">Jute</name>
    <dbReference type="NCBI Taxonomy" id="210143"/>
    <lineage>
        <taxon>Eukaryota</taxon>
        <taxon>Viridiplantae</taxon>
        <taxon>Streptophyta</taxon>
        <taxon>Embryophyta</taxon>
        <taxon>Tracheophyta</taxon>
        <taxon>Spermatophyta</taxon>
        <taxon>Magnoliopsida</taxon>
        <taxon>eudicotyledons</taxon>
        <taxon>Gunneridae</taxon>
        <taxon>Pentapetalae</taxon>
        <taxon>rosids</taxon>
        <taxon>malvids</taxon>
        <taxon>Malvales</taxon>
        <taxon>Malvaceae</taxon>
        <taxon>Grewioideae</taxon>
        <taxon>Apeibeae</taxon>
        <taxon>Corchorus</taxon>
    </lineage>
</organism>
<keyword evidence="1" id="KW-0106">Calcium</keyword>
<evidence type="ECO:0000313" key="4">
    <source>
        <dbReference type="Proteomes" id="UP000188268"/>
    </source>
</evidence>
<keyword evidence="4" id="KW-1185">Reference proteome</keyword>
<dbReference type="AlphaFoldDB" id="A0A1R3I8N7"/>
<dbReference type="SUPFAM" id="SSF47473">
    <property type="entry name" value="EF-hand"/>
    <property type="match status" value="1"/>
</dbReference>
<protein>
    <recommendedName>
        <fullName evidence="2">EF-hand domain-containing protein</fullName>
    </recommendedName>
</protein>
<feature type="domain" description="EF-hand" evidence="2">
    <location>
        <begin position="66"/>
        <end position="94"/>
    </location>
</feature>
<dbReference type="Gene3D" id="1.10.238.10">
    <property type="entry name" value="EF-hand"/>
    <property type="match status" value="1"/>
</dbReference>
<gene>
    <name evidence="3" type="ORF">CCACVL1_13992</name>
</gene>
<evidence type="ECO:0000259" key="2">
    <source>
        <dbReference type="PROSITE" id="PS50222"/>
    </source>
</evidence>
<sequence length="99" mass="11350">MNYCDCKKSRTNSFTVRCAPVPLTKVQVKGILQRFHTNGDRGLSRQEVQNAFNYLGSHFPNWRACRAFHHADANGDGYISEGEMDDLVEYVWQCGYTIN</sequence>
<dbReference type="InterPro" id="IPR018247">
    <property type="entry name" value="EF_Hand_1_Ca_BS"/>
</dbReference>
<name>A0A1R3I8N7_COCAP</name>